<gene>
    <name evidence="2" type="ORF">EJ06DRAFT_553153</name>
</gene>
<name>A0A6G1I8C3_9PEZI</name>
<accession>A0A6G1I8C3</accession>
<protein>
    <submittedName>
        <fullName evidence="2">Uncharacterized protein</fullName>
    </submittedName>
</protein>
<reference evidence="2" key="1">
    <citation type="journal article" date="2020" name="Stud. Mycol.">
        <title>101 Dothideomycetes genomes: a test case for predicting lifestyles and emergence of pathogens.</title>
        <authorList>
            <person name="Haridas S."/>
            <person name="Albert R."/>
            <person name="Binder M."/>
            <person name="Bloem J."/>
            <person name="Labutti K."/>
            <person name="Salamov A."/>
            <person name="Andreopoulos B."/>
            <person name="Baker S."/>
            <person name="Barry K."/>
            <person name="Bills G."/>
            <person name="Bluhm B."/>
            <person name="Cannon C."/>
            <person name="Castanera R."/>
            <person name="Culley D."/>
            <person name="Daum C."/>
            <person name="Ezra D."/>
            <person name="Gonzalez J."/>
            <person name="Henrissat B."/>
            <person name="Kuo A."/>
            <person name="Liang C."/>
            <person name="Lipzen A."/>
            <person name="Lutzoni F."/>
            <person name="Magnuson J."/>
            <person name="Mondo S."/>
            <person name="Nolan M."/>
            <person name="Ohm R."/>
            <person name="Pangilinan J."/>
            <person name="Park H.-J."/>
            <person name="Ramirez L."/>
            <person name="Alfaro M."/>
            <person name="Sun H."/>
            <person name="Tritt A."/>
            <person name="Yoshinaga Y."/>
            <person name="Zwiers L.-H."/>
            <person name="Turgeon B."/>
            <person name="Goodwin S."/>
            <person name="Spatafora J."/>
            <person name="Crous P."/>
            <person name="Grigoriev I."/>
        </authorList>
    </citation>
    <scope>NUCLEOTIDE SEQUENCE</scope>
    <source>
        <strain evidence="2">CBS 262.69</strain>
    </source>
</reference>
<dbReference type="Proteomes" id="UP000799640">
    <property type="component" value="Unassembled WGS sequence"/>
</dbReference>
<proteinExistence type="predicted"/>
<evidence type="ECO:0000256" key="1">
    <source>
        <dbReference type="SAM" id="MobiDB-lite"/>
    </source>
</evidence>
<dbReference type="EMBL" id="ML996688">
    <property type="protein sequence ID" value="KAF2404235.1"/>
    <property type="molecule type" value="Genomic_DNA"/>
</dbReference>
<organism evidence="2 3">
    <name type="scientific">Trichodelitschia bisporula</name>
    <dbReference type="NCBI Taxonomy" id="703511"/>
    <lineage>
        <taxon>Eukaryota</taxon>
        <taxon>Fungi</taxon>
        <taxon>Dikarya</taxon>
        <taxon>Ascomycota</taxon>
        <taxon>Pezizomycotina</taxon>
        <taxon>Dothideomycetes</taxon>
        <taxon>Dothideomycetes incertae sedis</taxon>
        <taxon>Phaeotrichales</taxon>
        <taxon>Phaeotrichaceae</taxon>
        <taxon>Trichodelitschia</taxon>
    </lineage>
</organism>
<evidence type="ECO:0000313" key="3">
    <source>
        <dbReference type="Proteomes" id="UP000799640"/>
    </source>
</evidence>
<sequence length="102" mass="11092">MEVTDASKLNTGGKPNASGPAKDLNLHDKMEVSLGACRVVVVTNGVACACTRGLCFPRVNNSTRVSIMKHVCINCHHMMEWHDLYSGEYTSHASMEQGQQGQ</sequence>
<dbReference type="AlphaFoldDB" id="A0A6G1I8C3"/>
<feature type="region of interest" description="Disordered" evidence="1">
    <location>
        <begin position="1"/>
        <end position="25"/>
    </location>
</feature>
<evidence type="ECO:0000313" key="2">
    <source>
        <dbReference type="EMBL" id="KAF2404235.1"/>
    </source>
</evidence>
<keyword evidence="3" id="KW-1185">Reference proteome</keyword>